<evidence type="ECO:0000313" key="11">
    <source>
        <dbReference type="Proteomes" id="UP000466848"/>
    </source>
</evidence>
<evidence type="ECO:0000256" key="3">
    <source>
        <dbReference type="ARBA" id="ARBA00022475"/>
    </source>
</evidence>
<dbReference type="GO" id="GO:0008320">
    <property type="term" value="F:protein transmembrane transporter activity"/>
    <property type="evidence" value="ECO:0007669"/>
    <property type="project" value="UniProtKB-UniRule"/>
</dbReference>
<evidence type="ECO:0000256" key="2">
    <source>
        <dbReference type="ARBA" id="ARBA00022448"/>
    </source>
</evidence>
<dbReference type="AlphaFoldDB" id="A0A858BXS7"/>
<comment type="similarity">
    <text evidence="9">Belongs to the SecE/SEC61-gamma family.</text>
</comment>
<evidence type="ECO:0000256" key="9">
    <source>
        <dbReference type="HAMAP-Rule" id="MF_00422"/>
    </source>
</evidence>
<name>A0A858BXS7_9FIRM</name>
<keyword evidence="2 9" id="KW-0813">Transport</keyword>
<dbReference type="GO" id="GO:0006605">
    <property type="term" value="P:protein targeting"/>
    <property type="evidence" value="ECO:0007669"/>
    <property type="project" value="UniProtKB-UniRule"/>
</dbReference>
<evidence type="ECO:0000256" key="6">
    <source>
        <dbReference type="ARBA" id="ARBA00022989"/>
    </source>
</evidence>
<evidence type="ECO:0000256" key="4">
    <source>
        <dbReference type="ARBA" id="ARBA00022692"/>
    </source>
</evidence>
<evidence type="ECO:0000256" key="5">
    <source>
        <dbReference type="ARBA" id="ARBA00022927"/>
    </source>
</evidence>
<dbReference type="Proteomes" id="UP000466848">
    <property type="component" value="Chromosome"/>
</dbReference>
<comment type="function">
    <text evidence="9">Essential subunit of the Sec protein translocation channel SecYEG. Clamps together the 2 halves of SecY. May contact the channel plug during translocation.</text>
</comment>
<dbReference type="GO" id="GO:0043952">
    <property type="term" value="P:protein transport by the Sec complex"/>
    <property type="evidence" value="ECO:0007669"/>
    <property type="project" value="UniProtKB-UniRule"/>
</dbReference>
<organism evidence="10 11">
    <name type="scientific">Aminipila butyrica</name>
    <dbReference type="NCBI Taxonomy" id="433296"/>
    <lineage>
        <taxon>Bacteria</taxon>
        <taxon>Bacillati</taxon>
        <taxon>Bacillota</taxon>
        <taxon>Clostridia</taxon>
        <taxon>Peptostreptococcales</taxon>
        <taxon>Anaerovoracaceae</taxon>
        <taxon>Aminipila</taxon>
    </lineage>
</organism>
<dbReference type="GO" id="GO:0009306">
    <property type="term" value="P:protein secretion"/>
    <property type="evidence" value="ECO:0007669"/>
    <property type="project" value="UniProtKB-UniRule"/>
</dbReference>
<evidence type="ECO:0000313" key="10">
    <source>
        <dbReference type="EMBL" id="QIB70242.1"/>
    </source>
</evidence>
<dbReference type="GO" id="GO:0065002">
    <property type="term" value="P:intracellular protein transmembrane transport"/>
    <property type="evidence" value="ECO:0007669"/>
    <property type="project" value="UniProtKB-UniRule"/>
</dbReference>
<dbReference type="RefSeq" id="WP_163067481.1">
    <property type="nucleotide sequence ID" value="NZ_CP048649.1"/>
</dbReference>
<keyword evidence="5 9" id="KW-0653">Protein transport</keyword>
<feature type="transmembrane region" description="Helical" evidence="9">
    <location>
        <begin position="43"/>
        <end position="64"/>
    </location>
</feature>
<keyword evidence="6 9" id="KW-1133">Transmembrane helix</keyword>
<dbReference type="PANTHER" id="PTHR33910">
    <property type="entry name" value="PROTEIN TRANSLOCASE SUBUNIT SECE"/>
    <property type="match status" value="1"/>
</dbReference>
<dbReference type="GO" id="GO:0005886">
    <property type="term" value="C:plasma membrane"/>
    <property type="evidence" value="ECO:0007669"/>
    <property type="project" value="UniProtKB-SubCell"/>
</dbReference>
<dbReference type="PROSITE" id="PS01067">
    <property type="entry name" value="SECE_SEC61G"/>
    <property type="match status" value="1"/>
</dbReference>
<dbReference type="NCBIfam" id="TIGR00964">
    <property type="entry name" value="secE_bact"/>
    <property type="match status" value="1"/>
</dbReference>
<comment type="subunit">
    <text evidence="9">Component of the Sec protein translocase complex. Heterotrimer consisting of SecY, SecE and SecG subunits. The heterotrimers can form oligomers, although 1 heterotrimer is thought to be able to translocate proteins. Interacts with the ribosome. Interacts with SecDF, and other proteins may be involved. Interacts with SecA.</text>
</comment>
<evidence type="ECO:0000256" key="1">
    <source>
        <dbReference type="ARBA" id="ARBA00004370"/>
    </source>
</evidence>
<dbReference type="InterPro" id="IPR005807">
    <property type="entry name" value="SecE_bac"/>
</dbReference>
<dbReference type="Pfam" id="PF00584">
    <property type="entry name" value="SecE"/>
    <property type="match status" value="1"/>
</dbReference>
<sequence length="81" mass="8987">MENEKAKNKPVAAPKKQRVGIGEYFKGIRTEMKKVIWPTKKELGSYTVVVLFTCAFFAVGFWLVDLGVLAALKAILGISLK</sequence>
<dbReference type="Gene3D" id="1.20.5.1030">
    <property type="entry name" value="Preprotein translocase secy subunit"/>
    <property type="match status" value="1"/>
</dbReference>
<dbReference type="KEGG" id="abut:Ami103574_13490"/>
<keyword evidence="7 9" id="KW-0811">Translocation</keyword>
<reference evidence="10 11" key="1">
    <citation type="submission" date="2020-02" db="EMBL/GenBank/DDBJ databases">
        <authorList>
            <person name="Kim Y.B."/>
            <person name="Roh S.W."/>
        </authorList>
    </citation>
    <scope>NUCLEOTIDE SEQUENCE [LARGE SCALE GENOMIC DNA]</scope>
    <source>
        <strain evidence="10 11">DSM 103574</strain>
    </source>
</reference>
<accession>A0A858BXS7</accession>
<evidence type="ECO:0000256" key="7">
    <source>
        <dbReference type="ARBA" id="ARBA00023010"/>
    </source>
</evidence>
<dbReference type="HAMAP" id="MF_00422">
    <property type="entry name" value="SecE"/>
    <property type="match status" value="1"/>
</dbReference>
<proteinExistence type="inferred from homology"/>
<protein>
    <recommendedName>
        <fullName evidence="9">Protein translocase subunit SecE</fullName>
    </recommendedName>
</protein>
<dbReference type="InterPro" id="IPR038379">
    <property type="entry name" value="SecE_sf"/>
</dbReference>
<gene>
    <name evidence="9 10" type="primary">secE</name>
    <name evidence="10" type="ORF">Ami103574_13490</name>
</gene>
<keyword evidence="3 9" id="KW-1003">Cell membrane</keyword>
<comment type="subcellular location">
    <subcellularLocation>
        <location evidence="9">Cell membrane</location>
        <topology evidence="9">Single-pass membrane protein</topology>
    </subcellularLocation>
    <subcellularLocation>
        <location evidence="1">Membrane</location>
    </subcellularLocation>
</comment>
<dbReference type="EMBL" id="CP048649">
    <property type="protein sequence ID" value="QIB70242.1"/>
    <property type="molecule type" value="Genomic_DNA"/>
</dbReference>
<evidence type="ECO:0000256" key="8">
    <source>
        <dbReference type="ARBA" id="ARBA00023136"/>
    </source>
</evidence>
<keyword evidence="8 9" id="KW-0472">Membrane</keyword>
<keyword evidence="11" id="KW-1185">Reference proteome</keyword>
<dbReference type="PANTHER" id="PTHR33910:SF1">
    <property type="entry name" value="PROTEIN TRANSLOCASE SUBUNIT SECE"/>
    <property type="match status" value="1"/>
</dbReference>
<dbReference type="InterPro" id="IPR001901">
    <property type="entry name" value="Translocase_SecE/Sec61-g"/>
</dbReference>
<keyword evidence="4 9" id="KW-0812">Transmembrane</keyword>